<feature type="domain" description="Dienelactone hydrolase" evidence="1">
    <location>
        <begin position="4"/>
        <end position="182"/>
    </location>
</feature>
<proteinExistence type="predicted"/>
<dbReference type="RefSeq" id="WP_046558402.1">
    <property type="nucleotide sequence ID" value="NZ_LAHO01000014.1"/>
</dbReference>
<dbReference type="Gene3D" id="3.40.50.1820">
    <property type="entry name" value="alpha/beta hydrolase"/>
    <property type="match status" value="1"/>
</dbReference>
<dbReference type="EMBL" id="LAHO01000014">
    <property type="protein sequence ID" value="KKO44730.1"/>
    <property type="molecule type" value="Genomic_DNA"/>
</dbReference>
<dbReference type="Proteomes" id="UP000034228">
    <property type="component" value="Unassembled WGS sequence"/>
</dbReference>
<reference evidence="2 3" key="1">
    <citation type="submission" date="2015-03" db="EMBL/GenBank/DDBJ databases">
        <title>Draft genome sequences of two protease-producing strains of Arsukibacterium isolated from two cold and alkaline environments.</title>
        <authorList>
            <person name="Lylloff J.E."/>
            <person name="Skov L.B."/>
            <person name="Jepsen M."/>
            <person name="Hallin P.F."/>
            <person name="Sorensen S.J."/>
            <person name="Stougaard P."/>
            <person name="Glaring M.A."/>
        </authorList>
    </citation>
    <scope>NUCLEOTIDE SEQUENCE [LARGE SCALE GENOMIC DNA]</scope>
    <source>
        <strain evidence="2 3">GCM72</strain>
    </source>
</reference>
<dbReference type="InterPro" id="IPR002925">
    <property type="entry name" value="Dienelactn_hydro"/>
</dbReference>
<dbReference type="PANTHER" id="PTHR46623:SF6">
    <property type="entry name" value="ALPHA_BETA-HYDROLASES SUPERFAMILY PROTEIN"/>
    <property type="match status" value="1"/>
</dbReference>
<name>A0A0M2V509_9GAMM</name>
<comment type="caution">
    <text evidence="2">The sequence shown here is derived from an EMBL/GenBank/DDBJ whole genome shotgun (WGS) entry which is preliminary data.</text>
</comment>
<evidence type="ECO:0000313" key="3">
    <source>
        <dbReference type="Proteomes" id="UP000034228"/>
    </source>
</evidence>
<dbReference type="AlphaFoldDB" id="A0A0M2V509"/>
<dbReference type="SUPFAM" id="SSF53474">
    <property type="entry name" value="alpha/beta-Hydrolases"/>
    <property type="match status" value="1"/>
</dbReference>
<evidence type="ECO:0000313" key="2">
    <source>
        <dbReference type="EMBL" id="KKO44730.1"/>
    </source>
</evidence>
<dbReference type="PANTHER" id="PTHR46623">
    <property type="entry name" value="CARBOXYMETHYLENEBUTENOLIDASE-RELATED"/>
    <property type="match status" value="1"/>
</dbReference>
<dbReference type="STRING" id="336831.WG68_14405"/>
<dbReference type="PATRIC" id="fig|336831.14.peg.1510"/>
<dbReference type="OrthoDB" id="8478808at2"/>
<dbReference type="GO" id="GO:0016787">
    <property type="term" value="F:hydrolase activity"/>
    <property type="evidence" value="ECO:0007669"/>
    <property type="project" value="InterPro"/>
</dbReference>
<dbReference type="InterPro" id="IPR051049">
    <property type="entry name" value="Dienelactone_hydrolase-like"/>
</dbReference>
<dbReference type="Pfam" id="PF01738">
    <property type="entry name" value="DLH"/>
    <property type="match status" value="1"/>
</dbReference>
<organism evidence="2 3">
    <name type="scientific">Arsukibacterium ikkense</name>
    <dbReference type="NCBI Taxonomy" id="336831"/>
    <lineage>
        <taxon>Bacteria</taxon>
        <taxon>Pseudomonadati</taxon>
        <taxon>Pseudomonadota</taxon>
        <taxon>Gammaproteobacteria</taxon>
        <taxon>Chromatiales</taxon>
        <taxon>Chromatiaceae</taxon>
        <taxon>Arsukibacterium</taxon>
    </lineage>
</organism>
<keyword evidence="3" id="KW-1185">Reference proteome</keyword>
<accession>A0A0M2V509</accession>
<dbReference type="InterPro" id="IPR029058">
    <property type="entry name" value="AB_hydrolase_fold"/>
</dbReference>
<sequence>MQLLIVTDIFGVCNGLSRLLQDLAAVASRVQLVDPYHGQAQYYSDEPQAYAAYSAQCGHDAYVLKVQQALQNAAQPFDLAIGFSAGASALWRAVAQANVGMAKQALLFYPGQIYQHLALKPQVPTRIIFGHSEPHFAISDICTQLQQQPGVTAVSTMYAHGFMNPASTAFNEAGYQQQLSKLLGLLA</sequence>
<evidence type="ECO:0000259" key="1">
    <source>
        <dbReference type="Pfam" id="PF01738"/>
    </source>
</evidence>
<protein>
    <recommendedName>
        <fullName evidence="1">Dienelactone hydrolase domain-containing protein</fullName>
    </recommendedName>
</protein>
<gene>
    <name evidence="2" type="ORF">WG68_14405</name>
</gene>